<dbReference type="Proteomes" id="UP000265725">
    <property type="component" value="Chromosome"/>
</dbReference>
<dbReference type="AlphaFoldDB" id="A0A385YP55"/>
<gene>
    <name evidence="1" type="ORF">D3873_00700</name>
</gene>
<proteinExistence type="predicted"/>
<dbReference type="KEGG" id="paek:D3873_00700"/>
<accession>A0A385YP55</accession>
<evidence type="ECO:0008006" key="3">
    <source>
        <dbReference type="Google" id="ProtNLM"/>
    </source>
</evidence>
<organism evidence="1 2">
    <name type="scientific">Paenisporosarcina cavernae</name>
    <dbReference type="NCBI Taxonomy" id="2320858"/>
    <lineage>
        <taxon>Bacteria</taxon>
        <taxon>Bacillati</taxon>
        <taxon>Bacillota</taxon>
        <taxon>Bacilli</taxon>
        <taxon>Bacillales</taxon>
        <taxon>Caryophanaceae</taxon>
        <taxon>Paenisporosarcina</taxon>
    </lineage>
</organism>
<dbReference type="EMBL" id="CP032418">
    <property type="protein sequence ID" value="AYC28459.1"/>
    <property type="molecule type" value="Genomic_DNA"/>
</dbReference>
<dbReference type="PROSITE" id="PS51257">
    <property type="entry name" value="PROKAR_LIPOPROTEIN"/>
    <property type="match status" value="1"/>
</dbReference>
<reference evidence="2" key="1">
    <citation type="submission" date="2018-09" db="EMBL/GenBank/DDBJ databases">
        <authorList>
            <person name="Zhu H."/>
        </authorList>
    </citation>
    <scope>NUCLEOTIDE SEQUENCE [LARGE SCALE GENOMIC DNA]</scope>
    <source>
        <strain evidence="2">K2R23-3</strain>
    </source>
</reference>
<sequence>MKKGIGIFLGITLLLGLVGCNEKVENTKQEDLSMYPIGVQEGIVSPELYDESWGLFEDHTYMDISDQLVEIYKMETPFTDDSKRVESFTEQIDQYETLMTGIQIDTYGGEKDDELASTLRYGVKIAEEEIIALRAYLNDPTEANLSNANAFANESKAFNRELSSFFTKNKLFPEYME</sequence>
<evidence type="ECO:0000313" key="1">
    <source>
        <dbReference type="EMBL" id="AYC28459.1"/>
    </source>
</evidence>
<evidence type="ECO:0000313" key="2">
    <source>
        <dbReference type="Proteomes" id="UP000265725"/>
    </source>
</evidence>
<protein>
    <recommendedName>
        <fullName evidence="3">Lipoprotein</fullName>
    </recommendedName>
</protein>
<dbReference type="RefSeq" id="WP_119882204.1">
    <property type="nucleotide sequence ID" value="NZ_CP032418.1"/>
</dbReference>
<keyword evidence="2" id="KW-1185">Reference proteome</keyword>
<name>A0A385YP55_9BACL</name>